<proteinExistence type="predicted"/>
<dbReference type="InterPro" id="IPR012338">
    <property type="entry name" value="Beta-lactam/transpept-like"/>
</dbReference>
<dbReference type="Proteomes" id="UP000254101">
    <property type="component" value="Unassembled WGS sequence"/>
</dbReference>
<dbReference type="AlphaFoldDB" id="A0A395LJR7"/>
<gene>
    <name evidence="3" type="ORF">DL238_04395</name>
</gene>
<evidence type="ECO:0000259" key="2">
    <source>
        <dbReference type="Pfam" id="PF00144"/>
    </source>
</evidence>
<dbReference type="PANTHER" id="PTHR43283">
    <property type="entry name" value="BETA-LACTAMASE-RELATED"/>
    <property type="match status" value="1"/>
</dbReference>
<dbReference type="GO" id="GO:0016787">
    <property type="term" value="F:hydrolase activity"/>
    <property type="evidence" value="ECO:0007669"/>
    <property type="project" value="UniProtKB-KW"/>
</dbReference>
<dbReference type="PROSITE" id="PS51257">
    <property type="entry name" value="PROKAR_LIPOPROTEIN"/>
    <property type="match status" value="1"/>
</dbReference>
<evidence type="ECO:0000256" key="1">
    <source>
        <dbReference type="SAM" id="SignalP"/>
    </source>
</evidence>
<sequence length="389" mass="42732">MMKSVPRSARSLLVLVGASLMSAGCATPGPPGEAHAEMRGQREAIERVLAEHRPQAAAIGIITHGHLYREYYFGQEREGVAVNADSRFEVASISKMIASETFLRMVAAGDASLDMKLADYWTDPDLAGDPRLDMLTARHVLTHKTGFPNWRFFRADGKLAFEADPGDRYGYSGEGFQYLFRALEQKTGLTYPEMVERYLLEPLGIDDAVVGFEEQVGPAMVWNRTPEGEWLRPDCRPGFCWQAGDWSAAGGLKISLEDLSRILISVGSADGYDAALAKERDRIVTDRGAEAIIDCSLAPTRCPLAQGYGLGMLRVDGPQSRWIGHEGGDWSQLTLAVIDRTDGDGIVVLLAGPMEQNVGLMSDLLELLDPDNPWTVRFAQWQAQIAADR</sequence>
<reference evidence="3 4" key="1">
    <citation type="submission" date="2018-07" db="EMBL/GenBank/DDBJ databases">
        <title>Erythrobacter nanhaiensis sp. nov., a novel member of the genus Erythrobacter isolated from the South China Sea.</title>
        <authorList>
            <person name="Chen X."/>
            <person name="Liu J."/>
        </authorList>
    </citation>
    <scope>NUCLEOTIDE SEQUENCE [LARGE SCALE GENOMIC DNA]</scope>
    <source>
        <strain evidence="3 4">S-5</strain>
    </source>
</reference>
<keyword evidence="1" id="KW-0732">Signal</keyword>
<dbReference type="EMBL" id="QRBB01000001">
    <property type="protein sequence ID" value="RDS76919.1"/>
    <property type="molecule type" value="Genomic_DNA"/>
</dbReference>
<keyword evidence="3" id="KW-0378">Hydrolase</keyword>
<evidence type="ECO:0000313" key="3">
    <source>
        <dbReference type="EMBL" id="RDS76919.1"/>
    </source>
</evidence>
<protein>
    <submittedName>
        <fullName evidence="3">Class C beta-lactamase-related serine hydrolase</fullName>
    </submittedName>
</protein>
<comment type="caution">
    <text evidence="3">The sequence shown here is derived from an EMBL/GenBank/DDBJ whole genome shotgun (WGS) entry which is preliminary data.</text>
</comment>
<dbReference type="OrthoDB" id="9804448at2"/>
<feature type="signal peptide" evidence="1">
    <location>
        <begin position="1"/>
        <end position="26"/>
    </location>
</feature>
<dbReference type="PANTHER" id="PTHR43283:SF18">
    <property type="match status" value="1"/>
</dbReference>
<dbReference type="SUPFAM" id="SSF56601">
    <property type="entry name" value="beta-lactamase/transpeptidase-like"/>
    <property type="match status" value="1"/>
</dbReference>
<accession>A0A395LJR7</accession>
<feature type="domain" description="Beta-lactamase-related" evidence="2">
    <location>
        <begin position="44"/>
        <end position="350"/>
    </location>
</feature>
<dbReference type="InterPro" id="IPR050789">
    <property type="entry name" value="Diverse_Enzym_Activities"/>
</dbReference>
<name>A0A395LJR7_9SPHN</name>
<organism evidence="3 4">
    <name type="scientific">Alteriqipengyuania lutimaris</name>
    <dbReference type="NCBI Taxonomy" id="1538146"/>
    <lineage>
        <taxon>Bacteria</taxon>
        <taxon>Pseudomonadati</taxon>
        <taxon>Pseudomonadota</taxon>
        <taxon>Alphaproteobacteria</taxon>
        <taxon>Sphingomonadales</taxon>
        <taxon>Erythrobacteraceae</taxon>
        <taxon>Alteriqipengyuania</taxon>
    </lineage>
</organism>
<dbReference type="Gene3D" id="3.40.710.10">
    <property type="entry name" value="DD-peptidase/beta-lactamase superfamily"/>
    <property type="match status" value="1"/>
</dbReference>
<keyword evidence="4" id="KW-1185">Reference proteome</keyword>
<dbReference type="Pfam" id="PF00144">
    <property type="entry name" value="Beta-lactamase"/>
    <property type="match status" value="1"/>
</dbReference>
<evidence type="ECO:0000313" key="4">
    <source>
        <dbReference type="Proteomes" id="UP000254101"/>
    </source>
</evidence>
<feature type="chain" id="PRO_5017345342" evidence="1">
    <location>
        <begin position="27"/>
        <end position="389"/>
    </location>
</feature>
<dbReference type="InterPro" id="IPR001466">
    <property type="entry name" value="Beta-lactam-related"/>
</dbReference>